<protein>
    <submittedName>
        <fullName evidence="1">Uncharacterized protein</fullName>
    </submittedName>
</protein>
<dbReference type="EMBL" id="GBRH01187067">
    <property type="protein sequence ID" value="JAE10829.1"/>
    <property type="molecule type" value="Transcribed_RNA"/>
</dbReference>
<proteinExistence type="predicted"/>
<accession>A0A0A9FHW2</accession>
<reference evidence="1" key="2">
    <citation type="journal article" date="2015" name="Data Brief">
        <title>Shoot transcriptome of the giant reed, Arundo donax.</title>
        <authorList>
            <person name="Barrero R.A."/>
            <person name="Guerrero F.D."/>
            <person name="Moolhuijzen P."/>
            <person name="Goolsby J.A."/>
            <person name="Tidwell J."/>
            <person name="Bellgard S.E."/>
            <person name="Bellgard M.I."/>
        </authorList>
    </citation>
    <scope>NUCLEOTIDE SEQUENCE</scope>
    <source>
        <tissue evidence="1">Shoot tissue taken approximately 20 cm above the soil surface</tissue>
    </source>
</reference>
<dbReference type="AlphaFoldDB" id="A0A0A9FHW2"/>
<sequence>MKRSTQPAKWLSLPHSSCALCRMCKLSLFPTTRNLSNSVQIRSPQI</sequence>
<evidence type="ECO:0000313" key="1">
    <source>
        <dbReference type="EMBL" id="JAE10829.1"/>
    </source>
</evidence>
<name>A0A0A9FHW2_ARUDO</name>
<reference evidence="1" key="1">
    <citation type="submission" date="2014-09" db="EMBL/GenBank/DDBJ databases">
        <authorList>
            <person name="Magalhaes I.L.F."/>
            <person name="Oliveira U."/>
            <person name="Santos F.R."/>
            <person name="Vidigal T.H.D.A."/>
            <person name="Brescovit A.D."/>
            <person name="Santos A.J."/>
        </authorList>
    </citation>
    <scope>NUCLEOTIDE SEQUENCE</scope>
    <source>
        <tissue evidence="1">Shoot tissue taken approximately 20 cm above the soil surface</tissue>
    </source>
</reference>
<organism evidence="1">
    <name type="scientific">Arundo donax</name>
    <name type="common">Giant reed</name>
    <name type="synonym">Donax arundinaceus</name>
    <dbReference type="NCBI Taxonomy" id="35708"/>
    <lineage>
        <taxon>Eukaryota</taxon>
        <taxon>Viridiplantae</taxon>
        <taxon>Streptophyta</taxon>
        <taxon>Embryophyta</taxon>
        <taxon>Tracheophyta</taxon>
        <taxon>Spermatophyta</taxon>
        <taxon>Magnoliopsida</taxon>
        <taxon>Liliopsida</taxon>
        <taxon>Poales</taxon>
        <taxon>Poaceae</taxon>
        <taxon>PACMAD clade</taxon>
        <taxon>Arundinoideae</taxon>
        <taxon>Arundineae</taxon>
        <taxon>Arundo</taxon>
    </lineage>
</organism>